<keyword evidence="5" id="KW-0662">Pyridine nucleotide biosynthesis</keyword>
<dbReference type="InterPro" id="IPR002638">
    <property type="entry name" value="Quinolinate_PRibosylTrfase_C"/>
</dbReference>
<sequence length="297" mass="32451">MNLLNLRTMLKSFLLEDIGSDDLTSSAIFPPNLDGEGYFAAKEHGILAGSEIIRETYQLLDPSIRVELLLSDGSEVKPGDKIACVFGPIRQLLSGERVILNLMQRMSGIATLTKECVEILNDPSIRILDTRKTTPGLRMLEKYAVRVGGGWNHRFGLYDGIMIKDNHIAFCGSITEAVHKARSHAGHMVKIEVETESSEQVEEAVAAGADVIMFDNQPPESVRELVKLVPEHIWTEASGGINPQNLASYRNTGVNGISLGALTHSVRSLDISFLEKGGKPHYKKVVSLSNHEGGGVH</sequence>
<reference evidence="13" key="1">
    <citation type="submission" date="2023-06" db="EMBL/GenBank/DDBJ databases">
        <title>A Treasure from Seagulls: Isolation and Description of Aciduricobacillus qingdaonensis gen. nov., sp. nov., a Rare Obligately Uric Acid-utilizing Member in the Family Bacillaceae.</title>
        <authorList>
            <person name="Liu W."/>
            <person name="Wang B."/>
        </authorList>
    </citation>
    <scope>NUCLEOTIDE SEQUENCE</scope>
    <source>
        <strain evidence="13">44XB</strain>
    </source>
</reference>
<feature type="domain" description="Quinolinate phosphoribosyl transferase N-terminal" evidence="12">
    <location>
        <begin position="22"/>
        <end position="107"/>
    </location>
</feature>
<dbReference type="InterPro" id="IPR027277">
    <property type="entry name" value="NadC/ModD"/>
</dbReference>
<dbReference type="SUPFAM" id="SSF54675">
    <property type="entry name" value="Nicotinate/Quinolinate PRTase N-terminal domain-like"/>
    <property type="match status" value="1"/>
</dbReference>
<dbReference type="CDD" id="cd01572">
    <property type="entry name" value="QPRTase"/>
    <property type="match status" value="1"/>
</dbReference>
<dbReference type="SUPFAM" id="SSF51690">
    <property type="entry name" value="Nicotinate/Quinolinate PRTase C-terminal domain-like"/>
    <property type="match status" value="1"/>
</dbReference>
<accession>A0ABY9KV68</accession>
<evidence type="ECO:0000256" key="1">
    <source>
        <dbReference type="ARBA" id="ARBA00003237"/>
    </source>
</evidence>
<dbReference type="InterPro" id="IPR022412">
    <property type="entry name" value="Quinolinate_PRibosylTrfase_N"/>
</dbReference>
<dbReference type="Proteomes" id="UP001180087">
    <property type="component" value="Chromosome"/>
</dbReference>
<name>A0ABY9KV68_9BACI</name>
<dbReference type="NCBIfam" id="TIGR00078">
    <property type="entry name" value="nadC"/>
    <property type="match status" value="1"/>
</dbReference>
<evidence type="ECO:0000259" key="11">
    <source>
        <dbReference type="Pfam" id="PF01729"/>
    </source>
</evidence>
<proteinExistence type="inferred from homology"/>
<evidence type="ECO:0000256" key="4">
    <source>
        <dbReference type="ARBA" id="ARBA00011944"/>
    </source>
</evidence>
<evidence type="ECO:0000256" key="7">
    <source>
        <dbReference type="ARBA" id="ARBA00022679"/>
    </source>
</evidence>
<keyword evidence="14" id="KW-1185">Reference proteome</keyword>
<keyword evidence="7 10" id="KW-0808">Transferase</keyword>
<dbReference type="PIRSF" id="PIRSF006250">
    <property type="entry name" value="NadC_ModD"/>
    <property type="match status" value="1"/>
</dbReference>
<dbReference type="InterPro" id="IPR004393">
    <property type="entry name" value="NadC"/>
</dbReference>
<dbReference type="Gene3D" id="3.20.20.70">
    <property type="entry name" value="Aldolase class I"/>
    <property type="match status" value="1"/>
</dbReference>
<dbReference type="Pfam" id="PF02749">
    <property type="entry name" value="QRPTase_N"/>
    <property type="match status" value="1"/>
</dbReference>
<evidence type="ECO:0000256" key="6">
    <source>
        <dbReference type="ARBA" id="ARBA00022676"/>
    </source>
</evidence>
<protein>
    <recommendedName>
        <fullName evidence="4">nicotinate-nucleotide diphosphorylase (carboxylating)</fullName>
        <ecNumber evidence="4">2.4.2.19</ecNumber>
    </recommendedName>
    <alternativeName>
        <fullName evidence="8">Quinolinate phosphoribosyltransferase [decarboxylating]</fullName>
    </alternativeName>
</protein>
<dbReference type="Pfam" id="PF01729">
    <property type="entry name" value="QRPTase_C"/>
    <property type="match status" value="1"/>
</dbReference>
<dbReference type="EC" id="2.4.2.19" evidence="4"/>
<gene>
    <name evidence="13" type="primary">nadC</name>
    <name evidence="13" type="ORF">QR721_10880</name>
</gene>
<evidence type="ECO:0000313" key="14">
    <source>
        <dbReference type="Proteomes" id="UP001180087"/>
    </source>
</evidence>
<evidence type="ECO:0000256" key="8">
    <source>
        <dbReference type="ARBA" id="ARBA00033102"/>
    </source>
</evidence>
<evidence type="ECO:0000256" key="10">
    <source>
        <dbReference type="PIRNR" id="PIRNR006250"/>
    </source>
</evidence>
<evidence type="ECO:0000259" key="12">
    <source>
        <dbReference type="Pfam" id="PF02749"/>
    </source>
</evidence>
<evidence type="ECO:0000256" key="2">
    <source>
        <dbReference type="ARBA" id="ARBA00004893"/>
    </source>
</evidence>
<comment type="catalytic activity">
    <reaction evidence="9">
        <text>nicotinate beta-D-ribonucleotide + CO2 + diphosphate = quinolinate + 5-phospho-alpha-D-ribose 1-diphosphate + 2 H(+)</text>
        <dbReference type="Rhea" id="RHEA:12733"/>
        <dbReference type="ChEBI" id="CHEBI:15378"/>
        <dbReference type="ChEBI" id="CHEBI:16526"/>
        <dbReference type="ChEBI" id="CHEBI:29959"/>
        <dbReference type="ChEBI" id="CHEBI:33019"/>
        <dbReference type="ChEBI" id="CHEBI:57502"/>
        <dbReference type="ChEBI" id="CHEBI:58017"/>
        <dbReference type="EC" id="2.4.2.19"/>
    </reaction>
</comment>
<dbReference type="EMBL" id="CP129113">
    <property type="protein sequence ID" value="WLV24137.1"/>
    <property type="molecule type" value="Genomic_DNA"/>
</dbReference>
<dbReference type="InterPro" id="IPR037128">
    <property type="entry name" value="Quinolinate_PRibosylTase_N_sf"/>
</dbReference>
<keyword evidence="6 10" id="KW-0328">Glycosyltransferase</keyword>
<feature type="domain" description="Quinolinate phosphoribosyl transferase C-terminal" evidence="11">
    <location>
        <begin position="109"/>
        <end position="272"/>
    </location>
</feature>
<comment type="similarity">
    <text evidence="3 10">Belongs to the NadC/ModD family.</text>
</comment>
<dbReference type="InterPro" id="IPR013785">
    <property type="entry name" value="Aldolase_TIM"/>
</dbReference>
<evidence type="ECO:0000256" key="9">
    <source>
        <dbReference type="ARBA" id="ARBA00047445"/>
    </source>
</evidence>
<dbReference type="GO" id="GO:0004514">
    <property type="term" value="F:nicotinate-nucleotide diphosphorylase (carboxylating) activity"/>
    <property type="evidence" value="ECO:0007669"/>
    <property type="project" value="UniProtKB-EC"/>
</dbReference>
<dbReference type="PANTHER" id="PTHR32179">
    <property type="entry name" value="NICOTINATE-NUCLEOTIDE PYROPHOSPHORYLASE [CARBOXYLATING]"/>
    <property type="match status" value="1"/>
</dbReference>
<dbReference type="InterPro" id="IPR036068">
    <property type="entry name" value="Nicotinate_pribotase-like_C"/>
</dbReference>
<dbReference type="RefSeq" id="WP_348026860.1">
    <property type="nucleotide sequence ID" value="NZ_CP129113.1"/>
</dbReference>
<evidence type="ECO:0000256" key="5">
    <source>
        <dbReference type="ARBA" id="ARBA00022642"/>
    </source>
</evidence>
<dbReference type="PANTHER" id="PTHR32179:SF3">
    <property type="entry name" value="NICOTINATE-NUCLEOTIDE PYROPHOSPHORYLASE [CARBOXYLATING]"/>
    <property type="match status" value="1"/>
</dbReference>
<comment type="function">
    <text evidence="1">Involved in the catabolism of quinolinic acid (QA).</text>
</comment>
<dbReference type="Gene3D" id="3.90.1170.20">
    <property type="entry name" value="Quinolinate phosphoribosyl transferase, N-terminal domain"/>
    <property type="match status" value="1"/>
</dbReference>
<comment type="pathway">
    <text evidence="2">Cofactor biosynthesis; NAD(+) biosynthesis; nicotinate D-ribonucleotide from quinolinate: step 1/1.</text>
</comment>
<organism evidence="13 14">
    <name type="scientific">Aciduricibacillus chroicocephali</name>
    <dbReference type="NCBI Taxonomy" id="3054939"/>
    <lineage>
        <taxon>Bacteria</taxon>
        <taxon>Bacillati</taxon>
        <taxon>Bacillota</taxon>
        <taxon>Bacilli</taxon>
        <taxon>Bacillales</taxon>
        <taxon>Bacillaceae</taxon>
        <taxon>Aciduricibacillus</taxon>
    </lineage>
</organism>
<evidence type="ECO:0000313" key="13">
    <source>
        <dbReference type="EMBL" id="WLV24137.1"/>
    </source>
</evidence>
<evidence type="ECO:0000256" key="3">
    <source>
        <dbReference type="ARBA" id="ARBA00009400"/>
    </source>
</evidence>